<dbReference type="SUPFAM" id="SSF53383">
    <property type="entry name" value="PLP-dependent transferases"/>
    <property type="match status" value="1"/>
</dbReference>
<evidence type="ECO:0000256" key="2">
    <source>
        <dbReference type="ARBA" id="ARBA00022898"/>
    </source>
</evidence>
<dbReference type="Pfam" id="PF00266">
    <property type="entry name" value="Aminotran_5"/>
    <property type="match status" value="1"/>
</dbReference>
<protein>
    <submittedName>
        <fullName evidence="4">Unannotated protein</fullName>
    </submittedName>
</protein>
<dbReference type="Gene3D" id="3.40.640.10">
    <property type="entry name" value="Type I PLP-dependent aspartate aminotransferase-like (Major domain)"/>
    <property type="match status" value="1"/>
</dbReference>
<dbReference type="InterPro" id="IPR000192">
    <property type="entry name" value="Aminotrans_V_dom"/>
</dbReference>
<organism evidence="4">
    <name type="scientific">freshwater metagenome</name>
    <dbReference type="NCBI Taxonomy" id="449393"/>
    <lineage>
        <taxon>unclassified sequences</taxon>
        <taxon>metagenomes</taxon>
        <taxon>ecological metagenomes</taxon>
    </lineage>
</organism>
<dbReference type="InterPro" id="IPR015422">
    <property type="entry name" value="PyrdxlP-dep_Trfase_small"/>
</dbReference>
<dbReference type="GO" id="GO:0004760">
    <property type="term" value="F:L-serine-pyruvate transaminase activity"/>
    <property type="evidence" value="ECO:0007669"/>
    <property type="project" value="TreeGrafter"/>
</dbReference>
<dbReference type="Gene3D" id="3.90.1150.10">
    <property type="entry name" value="Aspartate Aminotransferase, domain 1"/>
    <property type="match status" value="1"/>
</dbReference>
<dbReference type="GO" id="GO:0008453">
    <property type="term" value="F:alanine-glyoxylate transaminase activity"/>
    <property type="evidence" value="ECO:0007669"/>
    <property type="project" value="TreeGrafter"/>
</dbReference>
<keyword evidence="2" id="KW-0663">Pyridoxal phosphate</keyword>
<dbReference type="InterPro" id="IPR015421">
    <property type="entry name" value="PyrdxlP-dep_Trfase_major"/>
</dbReference>
<gene>
    <name evidence="4" type="ORF">UFOPK1820_01067</name>
</gene>
<dbReference type="GO" id="GO:0005777">
    <property type="term" value="C:peroxisome"/>
    <property type="evidence" value="ECO:0007669"/>
    <property type="project" value="TreeGrafter"/>
</dbReference>
<dbReference type="EMBL" id="CAEZUK010000187">
    <property type="protein sequence ID" value="CAB4606089.1"/>
    <property type="molecule type" value="Genomic_DNA"/>
</dbReference>
<evidence type="ECO:0000313" key="4">
    <source>
        <dbReference type="EMBL" id="CAB4606089.1"/>
    </source>
</evidence>
<dbReference type="InterPro" id="IPR015424">
    <property type="entry name" value="PyrdxlP-dep_Trfase"/>
</dbReference>
<evidence type="ECO:0000256" key="1">
    <source>
        <dbReference type="ARBA" id="ARBA00001933"/>
    </source>
</evidence>
<accession>A0A6J6H2Q9</accession>
<feature type="domain" description="Aminotransferase class V" evidence="3">
    <location>
        <begin position="11"/>
        <end position="179"/>
    </location>
</feature>
<reference evidence="4" key="1">
    <citation type="submission" date="2020-05" db="EMBL/GenBank/DDBJ databases">
        <authorList>
            <person name="Chiriac C."/>
            <person name="Salcher M."/>
            <person name="Ghai R."/>
            <person name="Kavagutti S V."/>
        </authorList>
    </citation>
    <scope>NUCLEOTIDE SEQUENCE</scope>
</reference>
<proteinExistence type="predicted"/>
<evidence type="ECO:0000259" key="3">
    <source>
        <dbReference type="Pfam" id="PF00266"/>
    </source>
</evidence>
<name>A0A6J6H2Q9_9ZZZZ</name>
<dbReference type="PANTHER" id="PTHR21152:SF40">
    <property type="entry name" value="ALANINE--GLYOXYLATE AMINOTRANSFERASE"/>
    <property type="match status" value="1"/>
</dbReference>
<dbReference type="GO" id="GO:0019265">
    <property type="term" value="P:glycine biosynthetic process, by transamination of glyoxylate"/>
    <property type="evidence" value="ECO:0007669"/>
    <property type="project" value="TreeGrafter"/>
</dbReference>
<dbReference type="PANTHER" id="PTHR21152">
    <property type="entry name" value="AMINOTRANSFERASE CLASS V"/>
    <property type="match status" value="1"/>
</dbReference>
<comment type="cofactor">
    <cofactor evidence="1">
        <name>pyridoxal 5'-phosphate</name>
        <dbReference type="ChEBI" id="CHEBI:597326"/>
    </cofactor>
</comment>
<dbReference type="AlphaFoldDB" id="A0A6J6H2Q9"/>
<sequence length="224" mass="23885">MMPLLRPAGSGDALVVVDATSAAGGLLWDPAEVDVYYFAPQKSFASDGGIWFAACSPRAIERIEKISASKRWTPASLDLKIALDNSKANQTYNTPALATLIMLESQVGWMNEIGGLSACNARSQQSSSILYSWALARSWATPFVADAEKRSQVVGTIDVAASADGGVDANDICAALRANGVVDTDSYRKLGRNQLRVGMFPAVDPEDVQALTACIDVVVEALRW</sequence>